<comment type="caution">
    <text evidence="2">The sequence shown here is derived from an EMBL/GenBank/DDBJ whole genome shotgun (WGS) entry which is preliminary data.</text>
</comment>
<dbReference type="Proteomes" id="UP000236630">
    <property type="component" value="Unassembled WGS sequence"/>
</dbReference>
<feature type="compositionally biased region" description="Polar residues" evidence="1">
    <location>
        <begin position="34"/>
        <end position="53"/>
    </location>
</feature>
<proteinExistence type="predicted"/>
<evidence type="ECO:0000256" key="1">
    <source>
        <dbReference type="SAM" id="MobiDB-lite"/>
    </source>
</evidence>
<name>A0A2H5QJH2_CITUN</name>
<sequence>MNPKRSPIMPLSFFPALSLSTIEPSDLLDFDEQLSGQDKNAQNSSMTTTPLSSRKSRSDTHAKPPPPGVTLEINGYETRLNVTNYDYSRRVFGATLDSISRSRSGRYNSSNRHY</sequence>
<feature type="region of interest" description="Disordered" evidence="1">
    <location>
        <begin position="30"/>
        <end position="75"/>
    </location>
</feature>
<evidence type="ECO:0000313" key="3">
    <source>
        <dbReference type="Proteomes" id="UP000236630"/>
    </source>
</evidence>
<dbReference type="EMBL" id="BDQV01000426">
    <property type="protein sequence ID" value="GAY64764.1"/>
    <property type="molecule type" value="Genomic_DNA"/>
</dbReference>
<gene>
    <name evidence="2" type="ORF">CUMW_235950</name>
</gene>
<accession>A0A2H5QJH2</accession>
<dbReference type="AlphaFoldDB" id="A0A2H5QJH2"/>
<evidence type="ECO:0000313" key="2">
    <source>
        <dbReference type="EMBL" id="GAY64764.1"/>
    </source>
</evidence>
<keyword evidence="3" id="KW-1185">Reference proteome</keyword>
<protein>
    <submittedName>
        <fullName evidence="2">Uncharacterized protein</fullName>
    </submittedName>
</protein>
<organism evidence="2 3">
    <name type="scientific">Citrus unshiu</name>
    <name type="common">Satsuma mandarin</name>
    <name type="synonym">Citrus nobilis var. unshiu</name>
    <dbReference type="NCBI Taxonomy" id="55188"/>
    <lineage>
        <taxon>Eukaryota</taxon>
        <taxon>Viridiplantae</taxon>
        <taxon>Streptophyta</taxon>
        <taxon>Embryophyta</taxon>
        <taxon>Tracheophyta</taxon>
        <taxon>Spermatophyta</taxon>
        <taxon>Magnoliopsida</taxon>
        <taxon>eudicotyledons</taxon>
        <taxon>Gunneridae</taxon>
        <taxon>Pentapetalae</taxon>
        <taxon>rosids</taxon>
        <taxon>malvids</taxon>
        <taxon>Sapindales</taxon>
        <taxon>Rutaceae</taxon>
        <taxon>Aurantioideae</taxon>
        <taxon>Citrus</taxon>
    </lineage>
</organism>
<reference evidence="2 3" key="1">
    <citation type="journal article" date="2017" name="Front. Genet.">
        <title>Draft sequencing of the heterozygous diploid genome of Satsuma (Citrus unshiu Marc.) using a hybrid assembly approach.</title>
        <authorList>
            <person name="Shimizu T."/>
            <person name="Tanizawa Y."/>
            <person name="Mochizuki T."/>
            <person name="Nagasaki H."/>
            <person name="Yoshioka T."/>
            <person name="Toyoda A."/>
            <person name="Fujiyama A."/>
            <person name="Kaminuma E."/>
            <person name="Nakamura Y."/>
        </authorList>
    </citation>
    <scope>NUCLEOTIDE SEQUENCE [LARGE SCALE GENOMIC DNA]</scope>
    <source>
        <strain evidence="3">cv. Miyagawa wase</strain>
    </source>
</reference>